<feature type="compositionally biased region" description="Basic and acidic residues" evidence="7">
    <location>
        <begin position="112"/>
        <end position="121"/>
    </location>
</feature>
<dbReference type="PANTHER" id="PTHR11501">
    <property type="entry name" value="MICROTUBULE-ASSOCIATED PROTEIN"/>
    <property type="match status" value="1"/>
</dbReference>
<dbReference type="PROSITE" id="PS00229">
    <property type="entry name" value="TAU_MAP_1"/>
    <property type="match status" value="3"/>
</dbReference>
<feature type="compositionally biased region" description="Basic and acidic residues" evidence="7">
    <location>
        <begin position="95"/>
        <end position="104"/>
    </location>
</feature>
<dbReference type="GO" id="GO:0031175">
    <property type="term" value="P:neuron projection development"/>
    <property type="evidence" value="ECO:0007669"/>
    <property type="project" value="TreeGrafter"/>
</dbReference>
<proteinExistence type="predicted"/>
<feature type="region of interest" description="Disordered" evidence="7">
    <location>
        <begin position="286"/>
        <end position="339"/>
    </location>
</feature>
<keyword evidence="5 6" id="KW-0206">Cytoskeleton</keyword>
<dbReference type="GO" id="GO:0005874">
    <property type="term" value="C:microtubule"/>
    <property type="evidence" value="ECO:0007669"/>
    <property type="project" value="UniProtKB-KW"/>
</dbReference>
<dbReference type="Pfam" id="PF00418">
    <property type="entry name" value="Tubulin-binding"/>
    <property type="match status" value="4"/>
</dbReference>
<dbReference type="PROSITE" id="PS51491">
    <property type="entry name" value="TAU_MAP_2"/>
    <property type="match status" value="4"/>
</dbReference>
<sequence length="339" mass="36887">MSEEATPPQPLPPKTVSDDEVDNVPTKPSQRVAEPTAVDRENTSPLKNYIYQTPEQISTIQFENEISPVATNGNLNRPCAWQNNNEPLKDLSNSKSDRRNENDVGKSPSKIPKKDRSELKTPTRAVTPKSPENLMSIGQKKLPMNKVQVGSAPSPNLKVVRSKVGSLQNTSHKPGGGQVKIENRKLEWKAGTRVEAKNDAYVPGGGDKKIQSVKLQWNAKPKVGSLDNKTHKPGGGDKKIETVKLDFKDKAKPKIGSKDNIKHTPGGGAVKIEDQKLDIKAQSKVGSLDNVKHRPGGGEVKIFDDKSYIKQTTAGQTGTPTKTQSSRSSQVGNVAEQEI</sequence>
<feature type="compositionally biased region" description="Low complexity" evidence="7">
    <location>
        <begin position="310"/>
        <end position="324"/>
    </location>
</feature>
<dbReference type="GO" id="GO:0043005">
    <property type="term" value="C:neuron projection"/>
    <property type="evidence" value="ECO:0007669"/>
    <property type="project" value="TreeGrafter"/>
</dbReference>
<dbReference type="GO" id="GO:0008017">
    <property type="term" value="F:microtubule binding"/>
    <property type="evidence" value="ECO:0007669"/>
    <property type="project" value="InterPro"/>
</dbReference>
<evidence type="ECO:0000313" key="8">
    <source>
        <dbReference type="EMBL" id="MBW19729.1"/>
    </source>
</evidence>
<keyword evidence="6" id="KW-0493">Microtubule</keyword>
<keyword evidence="2 6" id="KW-0963">Cytoplasm</keyword>
<organism evidence="8">
    <name type="scientific">Melanaphis sacchari</name>
    <dbReference type="NCBI Taxonomy" id="742174"/>
    <lineage>
        <taxon>Eukaryota</taxon>
        <taxon>Metazoa</taxon>
        <taxon>Ecdysozoa</taxon>
        <taxon>Arthropoda</taxon>
        <taxon>Hexapoda</taxon>
        <taxon>Insecta</taxon>
        <taxon>Pterygota</taxon>
        <taxon>Neoptera</taxon>
        <taxon>Paraneoptera</taxon>
        <taxon>Hemiptera</taxon>
        <taxon>Sternorrhyncha</taxon>
        <taxon>Aphidomorpha</taxon>
        <taxon>Aphidoidea</taxon>
        <taxon>Aphididae</taxon>
        <taxon>Aphidini</taxon>
        <taxon>Melanaphis</taxon>
    </lineage>
</organism>
<protein>
    <recommendedName>
        <fullName evidence="6">Microtubule-associated protein</fullName>
    </recommendedName>
</protein>
<evidence type="ECO:0000256" key="1">
    <source>
        <dbReference type="ARBA" id="ARBA00004245"/>
    </source>
</evidence>
<keyword evidence="3" id="KW-0597">Phosphoprotein</keyword>
<dbReference type="InterPro" id="IPR001084">
    <property type="entry name" value="MAP_tubulin-bd_rpt"/>
</dbReference>
<keyword evidence="4" id="KW-0677">Repeat</keyword>
<feature type="compositionally biased region" description="Polar residues" evidence="7">
    <location>
        <begin position="69"/>
        <end position="94"/>
    </location>
</feature>
<dbReference type="PANTHER" id="PTHR11501:SF18">
    <property type="entry name" value="MICROTUBULE-ASSOCIATED PROTEIN"/>
    <property type="match status" value="1"/>
</dbReference>
<feature type="region of interest" description="Disordered" evidence="7">
    <location>
        <begin position="69"/>
        <end position="141"/>
    </location>
</feature>
<feature type="compositionally biased region" description="Basic and acidic residues" evidence="7">
    <location>
        <begin position="228"/>
        <end position="245"/>
    </location>
</feature>
<feature type="region of interest" description="Disordered" evidence="7">
    <location>
        <begin position="221"/>
        <end position="245"/>
    </location>
</feature>
<evidence type="ECO:0000256" key="4">
    <source>
        <dbReference type="ARBA" id="ARBA00022737"/>
    </source>
</evidence>
<evidence type="ECO:0000256" key="6">
    <source>
        <dbReference type="RuleBase" id="RU000686"/>
    </source>
</evidence>
<reference evidence="8" key="1">
    <citation type="submission" date="2017-10" db="EMBL/GenBank/DDBJ databases">
        <title>Transcriptome Assembly of Sugarcane Aphid Adults.</title>
        <authorList>
            <person name="Scully E.D."/>
            <person name="Palmer N.A."/>
            <person name="Geib S.M."/>
            <person name="Sarath G."/>
            <person name="Sattler S.E."/>
        </authorList>
    </citation>
    <scope>NUCLEOTIDE SEQUENCE</scope>
    <source>
        <tissue evidence="8">Whole body</tissue>
    </source>
</reference>
<gene>
    <name evidence="8" type="primary">MAP4_2</name>
</gene>
<dbReference type="EMBL" id="GFXV01007924">
    <property type="protein sequence ID" value="MBW19729.1"/>
    <property type="molecule type" value="Transcribed_RNA"/>
</dbReference>
<feature type="region of interest" description="Disordered" evidence="7">
    <location>
        <begin position="1"/>
        <end position="50"/>
    </location>
</feature>
<dbReference type="InterPro" id="IPR027324">
    <property type="entry name" value="MAP2/MAP4/Tau"/>
</dbReference>
<evidence type="ECO:0000256" key="5">
    <source>
        <dbReference type="ARBA" id="ARBA00023212"/>
    </source>
</evidence>
<evidence type="ECO:0000256" key="2">
    <source>
        <dbReference type="ARBA" id="ARBA00022490"/>
    </source>
</evidence>
<evidence type="ECO:0000256" key="7">
    <source>
        <dbReference type="SAM" id="MobiDB-lite"/>
    </source>
</evidence>
<comment type="subcellular location">
    <subcellularLocation>
        <location evidence="1 6">Cytoplasm</location>
        <location evidence="1 6">Cytoskeleton</location>
    </subcellularLocation>
</comment>
<dbReference type="OrthoDB" id="9378527at2759"/>
<name>A0A2H8U0M9_9HEMI</name>
<dbReference type="GO" id="GO:0000226">
    <property type="term" value="P:microtubule cytoskeleton organization"/>
    <property type="evidence" value="ECO:0007669"/>
    <property type="project" value="TreeGrafter"/>
</dbReference>
<evidence type="ECO:0000256" key="3">
    <source>
        <dbReference type="ARBA" id="ARBA00022553"/>
    </source>
</evidence>
<dbReference type="AlphaFoldDB" id="A0A2H8U0M9"/>
<accession>A0A2H8U0M9</accession>